<dbReference type="Proteomes" id="UP000015530">
    <property type="component" value="Unassembled WGS sequence"/>
</dbReference>
<accession>T0K5I6</accession>
<evidence type="ECO:0000313" key="1">
    <source>
        <dbReference type="EMBL" id="EQB48223.1"/>
    </source>
</evidence>
<protein>
    <submittedName>
        <fullName evidence="1">Uncharacterized protein</fullName>
    </submittedName>
</protein>
<sequence length="85" mass="9422">MAHAKKLILQLSKTDRNSVLCLGVRCRLLLPRDSAPKFSSKETSTFLDIHATALRCPPTWNKPVDRANQNSIARTTATMKKADDG</sequence>
<name>T0K5I6_COLGC</name>
<dbReference type="HOGENOM" id="CLU_2512489_0_0_1"/>
<gene>
    <name evidence="1" type="ORF">CGLO_12573</name>
</gene>
<dbReference type="AlphaFoldDB" id="T0K5I6"/>
<comment type="caution">
    <text evidence="1">The sequence shown here is derived from an EMBL/GenBank/DDBJ whole genome shotgun (WGS) entry which is preliminary data.</text>
</comment>
<reference evidence="2" key="1">
    <citation type="journal article" date="2013" name="Mol. Plant Microbe Interact.">
        <title>Global aspects of pacC regulation of pathogenicity genes in Colletotrichum gloeosporioides as revealed by transcriptome analysis.</title>
        <authorList>
            <person name="Alkan N."/>
            <person name="Meng X."/>
            <person name="Friedlander G."/>
            <person name="Reuveni E."/>
            <person name="Sukno S."/>
            <person name="Sherman A."/>
            <person name="Thon M."/>
            <person name="Fluhr R."/>
            <person name="Prusky D."/>
        </authorList>
    </citation>
    <scope>NUCLEOTIDE SEQUENCE [LARGE SCALE GENOMIC DNA]</scope>
    <source>
        <strain evidence="2">Cg-14</strain>
    </source>
</reference>
<proteinExistence type="predicted"/>
<organism evidence="1 2">
    <name type="scientific">Colletotrichum gloeosporioides (strain Cg-14)</name>
    <name type="common">Anthracnose fungus</name>
    <name type="synonym">Glomerella cingulata</name>
    <dbReference type="NCBI Taxonomy" id="1237896"/>
    <lineage>
        <taxon>Eukaryota</taxon>
        <taxon>Fungi</taxon>
        <taxon>Dikarya</taxon>
        <taxon>Ascomycota</taxon>
        <taxon>Pezizomycotina</taxon>
        <taxon>Sordariomycetes</taxon>
        <taxon>Hypocreomycetidae</taxon>
        <taxon>Glomerellales</taxon>
        <taxon>Glomerellaceae</taxon>
        <taxon>Colletotrichum</taxon>
        <taxon>Colletotrichum gloeosporioides species complex</taxon>
    </lineage>
</organism>
<dbReference type="EMBL" id="AMYD01002686">
    <property type="protein sequence ID" value="EQB48223.1"/>
    <property type="molecule type" value="Genomic_DNA"/>
</dbReference>
<evidence type="ECO:0000313" key="2">
    <source>
        <dbReference type="Proteomes" id="UP000015530"/>
    </source>
</evidence>